<organism evidence="2 3">
    <name type="scientific">Cylicocyclus nassatus</name>
    <name type="common">Nematode worm</name>
    <dbReference type="NCBI Taxonomy" id="53992"/>
    <lineage>
        <taxon>Eukaryota</taxon>
        <taxon>Metazoa</taxon>
        <taxon>Ecdysozoa</taxon>
        <taxon>Nematoda</taxon>
        <taxon>Chromadorea</taxon>
        <taxon>Rhabditida</taxon>
        <taxon>Rhabditina</taxon>
        <taxon>Rhabditomorpha</taxon>
        <taxon>Strongyloidea</taxon>
        <taxon>Strongylidae</taxon>
        <taxon>Cylicocyclus</taxon>
    </lineage>
</organism>
<evidence type="ECO:0000313" key="3">
    <source>
        <dbReference type="Proteomes" id="UP001176961"/>
    </source>
</evidence>
<proteinExistence type="predicted"/>
<gene>
    <name evidence="2" type="ORF">CYNAS_LOCUS7575</name>
</gene>
<comment type="caution">
    <text evidence="2">The sequence shown here is derived from an EMBL/GenBank/DDBJ whole genome shotgun (WGS) entry which is preliminary data.</text>
</comment>
<keyword evidence="3" id="KW-1185">Reference proteome</keyword>
<evidence type="ECO:0000313" key="2">
    <source>
        <dbReference type="EMBL" id="CAJ0595592.1"/>
    </source>
</evidence>
<accession>A0AA36GNV7</accession>
<dbReference type="AlphaFoldDB" id="A0AA36GNV7"/>
<feature type="region of interest" description="Disordered" evidence="1">
    <location>
        <begin position="24"/>
        <end position="66"/>
    </location>
</feature>
<name>A0AA36GNV7_CYLNA</name>
<dbReference type="Proteomes" id="UP001176961">
    <property type="component" value="Unassembled WGS sequence"/>
</dbReference>
<dbReference type="EMBL" id="CATQJL010000112">
    <property type="protein sequence ID" value="CAJ0595592.1"/>
    <property type="molecule type" value="Genomic_DNA"/>
</dbReference>
<sequence length="103" mass="11258">MTRTGSRKHANAFDSVNDSKTLSSLSNLRLSDNDDSTSSGDSSDVEDGEVIKSVNDLEEREGSGVKTCRSTKMWSRLMSEEEVTFDCASAKIPEYSVPTKTIT</sequence>
<feature type="compositionally biased region" description="Low complexity" evidence="1">
    <location>
        <begin position="24"/>
        <end position="42"/>
    </location>
</feature>
<evidence type="ECO:0000256" key="1">
    <source>
        <dbReference type="SAM" id="MobiDB-lite"/>
    </source>
</evidence>
<reference evidence="2" key="1">
    <citation type="submission" date="2023-07" db="EMBL/GenBank/DDBJ databases">
        <authorList>
            <consortium name="CYATHOMIX"/>
        </authorList>
    </citation>
    <scope>NUCLEOTIDE SEQUENCE</scope>
    <source>
        <strain evidence="2">N/A</strain>
    </source>
</reference>
<protein>
    <submittedName>
        <fullName evidence="2">Uncharacterized protein</fullName>
    </submittedName>
</protein>